<keyword evidence="1" id="KW-0805">Transcription regulation</keyword>
<feature type="domain" description="HTH araC/xylS-type" evidence="3">
    <location>
        <begin position="14"/>
        <end position="113"/>
    </location>
</feature>
<dbReference type="InterPro" id="IPR009057">
    <property type="entry name" value="Homeodomain-like_sf"/>
</dbReference>
<dbReference type="Gene3D" id="1.10.10.60">
    <property type="entry name" value="Homeodomain-like"/>
    <property type="match status" value="2"/>
</dbReference>
<dbReference type="RefSeq" id="WP_016402659.1">
    <property type="nucleotide sequence ID" value="NZ_BARX01000021.1"/>
</dbReference>
<organism evidence="4 5">
    <name type="scientific">Agarivorans albus MKT 106</name>
    <dbReference type="NCBI Taxonomy" id="1331007"/>
    <lineage>
        <taxon>Bacteria</taxon>
        <taxon>Pseudomonadati</taxon>
        <taxon>Pseudomonadota</taxon>
        <taxon>Gammaproteobacteria</taxon>
        <taxon>Alteromonadales</taxon>
        <taxon>Alteromonadaceae</taxon>
        <taxon>Agarivorans</taxon>
    </lineage>
</organism>
<dbReference type="Proteomes" id="UP000014461">
    <property type="component" value="Unassembled WGS sequence"/>
</dbReference>
<evidence type="ECO:0000256" key="1">
    <source>
        <dbReference type="ARBA" id="ARBA00023015"/>
    </source>
</evidence>
<dbReference type="GO" id="GO:0043565">
    <property type="term" value="F:sequence-specific DNA binding"/>
    <property type="evidence" value="ECO:0007669"/>
    <property type="project" value="InterPro"/>
</dbReference>
<dbReference type="SUPFAM" id="SSF55136">
    <property type="entry name" value="Probable bacterial effector-binding domain"/>
    <property type="match status" value="1"/>
</dbReference>
<protein>
    <submittedName>
        <fullName evidence="4">Transcriptional regulator</fullName>
    </submittedName>
</protein>
<dbReference type="PANTHER" id="PTHR40055">
    <property type="entry name" value="TRANSCRIPTIONAL REGULATOR YGIV-RELATED"/>
    <property type="match status" value="1"/>
</dbReference>
<evidence type="ECO:0000313" key="4">
    <source>
        <dbReference type="EMBL" id="GAD02892.1"/>
    </source>
</evidence>
<reference evidence="4" key="1">
    <citation type="journal article" date="2013" name="Genome Announc.">
        <title>Draft Genome Sequence of Agarivorans albus Strain MKT 106T, an Agarolytic Marine Bacterium.</title>
        <authorList>
            <person name="Yasuike M."/>
            <person name="Nakamura Y."/>
            <person name="Kai W."/>
            <person name="Fujiwara A."/>
            <person name="Fukui Y."/>
            <person name="Satomi M."/>
            <person name="Sano M."/>
        </authorList>
    </citation>
    <scope>NUCLEOTIDE SEQUENCE [LARGE SCALE GENOMIC DNA]</scope>
</reference>
<proteinExistence type="predicted"/>
<gene>
    <name evidence="4" type="ORF">AALB_2972</name>
</gene>
<dbReference type="SUPFAM" id="SSF46689">
    <property type="entry name" value="Homeodomain-like"/>
    <property type="match status" value="2"/>
</dbReference>
<dbReference type="GO" id="GO:0003700">
    <property type="term" value="F:DNA-binding transcription factor activity"/>
    <property type="evidence" value="ECO:0007669"/>
    <property type="project" value="InterPro"/>
</dbReference>
<dbReference type="InterPro" id="IPR029442">
    <property type="entry name" value="GyrI-like"/>
</dbReference>
<dbReference type="PROSITE" id="PS01124">
    <property type="entry name" value="HTH_ARAC_FAMILY_2"/>
    <property type="match status" value="1"/>
</dbReference>
<keyword evidence="5" id="KW-1185">Reference proteome</keyword>
<evidence type="ECO:0000313" key="5">
    <source>
        <dbReference type="Proteomes" id="UP000014461"/>
    </source>
</evidence>
<comment type="caution">
    <text evidence="4">The sequence shown here is derived from an EMBL/GenBank/DDBJ whole genome shotgun (WGS) entry which is preliminary data.</text>
</comment>
<dbReference type="SMART" id="SM00342">
    <property type="entry name" value="HTH_ARAC"/>
    <property type="match status" value="1"/>
</dbReference>
<accession>R9PND2</accession>
<dbReference type="Pfam" id="PF12833">
    <property type="entry name" value="HTH_18"/>
    <property type="match status" value="1"/>
</dbReference>
<name>R9PND2_AGAAL</name>
<dbReference type="InterPro" id="IPR050908">
    <property type="entry name" value="SmbC-like"/>
</dbReference>
<dbReference type="Pfam" id="PF06445">
    <property type="entry name" value="GyrI-like"/>
    <property type="match status" value="1"/>
</dbReference>
<evidence type="ECO:0000256" key="2">
    <source>
        <dbReference type="ARBA" id="ARBA00023163"/>
    </source>
</evidence>
<dbReference type="PANTHER" id="PTHR40055:SF1">
    <property type="entry name" value="TRANSCRIPTIONAL REGULATOR YGIV-RELATED"/>
    <property type="match status" value="1"/>
</dbReference>
<sequence>MSLSTDGVRVNRINDALYYIHQHIAEPLDARQLAKVAAYSAYHFHRCFKQVTGENVNEYIRRARLERCANLLMFSPGLTIQEASQCCGFLSPASFSQAFKKHFACSPTQWRNHGYSKFSQANYQQHWSDDLQQRILNAKALQMPEVKVQRLPAQPVAYVRHQGYDRSIRQAYEKLHVWADSQGVEWQVNKLLGLYHSNPDIVPAPLCHYVACLAVDDPIVRRGGVSALTIPEGMHATLHAAGGYGDLLPILHKFYMQWLPNSGYRLGNTPAYVRYSRCQFLDPNERFELQLCIPITL</sequence>
<dbReference type="InterPro" id="IPR018060">
    <property type="entry name" value="HTH_AraC"/>
</dbReference>
<dbReference type="SMART" id="SM00871">
    <property type="entry name" value="AraC_E_bind"/>
    <property type="match status" value="1"/>
</dbReference>
<dbReference type="EMBL" id="BARX01000021">
    <property type="protein sequence ID" value="GAD02892.1"/>
    <property type="molecule type" value="Genomic_DNA"/>
</dbReference>
<dbReference type="AlphaFoldDB" id="R9PND2"/>
<dbReference type="Gene3D" id="3.20.80.10">
    <property type="entry name" value="Regulatory factor, effector binding domain"/>
    <property type="match status" value="1"/>
</dbReference>
<dbReference type="InterPro" id="IPR011256">
    <property type="entry name" value="Reg_factor_effector_dom_sf"/>
</dbReference>
<dbReference type="InterPro" id="IPR010499">
    <property type="entry name" value="AraC_E-bd"/>
</dbReference>
<dbReference type="STRING" id="1331007.AALB_2972"/>
<dbReference type="OrthoDB" id="282744at2"/>
<evidence type="ECO:0000259" key="3">
    <source>
        <dbReference type="PROSITE" id="PS01124"/>
    </source>
</evidence>
<keyword evidence="2" id="KW-0804">Transcription</keyword>